<reference evidence="8 9" key="1">
    <citation type="submission" date="2024-04" db="EMBL/GenBank/DDBJ databases">
        <authorList>
            <person name="Fracassetti M."/>
        </authorList>
    </citation>
    <scope>NUCLEOTIDE SEQUENCE [LARGE SCALE GENOMIC DNA]</scope>
</reference>
<comment type="similarity">
    <text evidence="6">Belongs to the protein kinase superfamily.</text>
</comment>
<dbReference type="PANTHER" id="PTHR48011:SF51">
    <property type="entry name" value="PROTEIN KINASE SUPERFAMILY PROTEIN"/>
    <property type="match status" value="1"/>
</dbReference>
<dbReference type="PANTHER" id="PTHR48011">
    <property type="entry name" value="CCR4-NOT TRANSCRIPTIONAL COMPLEX SUBUNIT CAF120-RELATED"/>
    <property type="match status" value="1"/>
</dbReference>
<keyword evidence="3" id="KW-0418">Kinase</keyword>
<dbReference type="SMART" id="SM00220">
    <property type="entry name" value="S_TKc"/>
    <property type="match status" value="1"/>
</dbReference>
<dbReference type="InterPro" id="IPR000719">
    <property type="entry name" value="Prot_kinase_dom"/>
</dbReference>
<evidence type="ECO:0000256" key="1">
    <source>
        <dbReference type="ARBA" id="ARBA00022679"/>
    </source>
</evidence>
<evidence type="ECO:0000256" key="6">
    <source>
        <dbReference type="RuleBase" id="RU000304"/>
    </source>
</evidence>
<keyword evidence="4 5" id="KW-0067">ATP-binding</keyword>
<dbReference type="PROSITE" id="PS50011">
    <property type="entry name" value="PROTEIN_KINASE_DOM"/>
    <property type="match status" value="1"/>
</dbReference>
<dbReference type="GO" id="GO:0007165">
    <property type="term" value="P:signal transduction"/>
    <property type="evidence" value="ECO:0007669"/>
    <property type="project" value="TreeGrafter"/>
</dbReference>
<dbReference type="Gene3D" id="1.10.510.10">
    <property type="entry name" value="Transferase(Phosphotransferase) domain 1"/>
    <property type="match status" value="1"/>
</dbReference>
<proteinExistence type="inferred from homology"/>
<keyword evidence="6" id="KW-0723">Serine/threonine-protein kinase</keyword>
<feature type="domain" description="Protein kinase" evidence="7">
    <location>
        <begin position="3"/>
        <end position="270"/>
    </location>
</feature>
<organism evidence="8 9">
    <name type="scientific">Linum trigynum</name>
    <dbReference type="NCBI Taxonomy" id="586398"/>
    <lineage>
        <taxon>Eukaryota</taxon>
        <taxon>Viridiplantae</taxon>
        <taxon>Streptophyta</taxon>
        <taxon>Embryophyta</taxon>
        <taxon>Tracheophyta</taxon>
        <taxon>Spermatophyta</taxon>
        <taxon>Magnoliopsida</taxon>
        <taxon>eudicotyledons</taxon>
        <taxon>Gunneridae</taxon>
        <taxon>Pentapetalae</taxon>
        <taxon>rosids</taxon>
        <taxon>fabids</taxon>
        <taxon>Malpighiales</taxon>
        <taxon>Linaceae</taxon>
        <taxon>Linum</taxon>
    </lineage>
</organism>
<evidence type="ECO:0000256" key="5">
    <source>
        <dbReference type="PROSITE-ProRule" id="PRU10141"/>
    </source>
</evidence>
<dbReference type="InterPro" id="IPR008271">
    <property type="entry name" value="Ser/Thr_kinase_AS"/>
</dbReference>
<dbReference type="SUPFAM" id="SSF56112">
    <property type="entry name" value="Protein kinase-like (PK-like)"/>
    <property type="match status" value="1"/>
</dbReference>
<dbReference type="InterPro" id="IPR017441">
    <property type="entry name" value="Protein_kinase_ATP_BS"/>
</dbReference>
<dbReference type="GO" id="GO:0005524">
    <property type="term" value="F:ATP binding"/>
    <property type="evidence" value="ECO:0007669"/>
    <property type="project" value="UniProtKB-UniRule"/>
</dbReference>
<gene>
    <name evidence="8" type="ORF">LTRI10_LOCUS43395</name>
</gene>
<feature type="binding site" evidence="5">
    <location>
        <position position="33"/>
    </location>
    <ligand>
        <name>ATP</name>
        <dbReference type="ChEBI" id="CHEBI:30616"/>
    </ligand>
</feature>
<dbReference type="AlphaFoldDB" id="A0AAV2FYN1"/>
<dbReference type="InterPro" id="IPR011009">
    <property type="entry name" value="Kinase-like_dom_sf"/>
</dbReference>
<protein>
    <recommendedName>
        <fullName evidence="7">Protein kinase domain-containing protein</fullName>
    </recommendedName>
</protein>
<evidence type="ECO:0000313" key="9">
    <source>
        <dbReference type="Proteomes" id="UP001497516"/>
    </source>
</evidence>
<evidence type="ECO:0000256" key="4">
    <source>
        <dbReference type="ARBA" id="ARBA00022840"/>
    </source>
</evidence>
<evidence type="ECO:0000313" key="8">
    <source>
        <dbReference type="EMBL" id="CAL1403459.1"/>
    </source>
</evidence>
<dbReference type="EMBL" id="OZ034820">
    <property type="protein sequence ID" value="CAL1403459.1"/>
    <property type="molecule type" value="Genomic_DNA"/>
</dbReference>
<dbReference type="GO" id="GO:0004674">
    <property type="term" value="F:protein serine/threonine kinase activity"/>
    <property type="evidence" value="ECO:0007669"/>
    <property type="project" value="UniProtKB-KW"/>
</dbReference>
<evidence type="ECO:0000259" key="7">
    <source>
        <dbReference type="PROSITE" id="PS50011"/>
    </source>
</evidence>
<evidence type="ECO:0000256" key="3">
    <source>
        <dbReference type="ARBA" id="ARBA00022777"/>
    </source>
</evidence>
<keyword evidence="1" id="KW-0808">Transferase</keyword>
<accession>A0AAV2FYN1</accession>
<dbReference type="Pfam" id="PF00069">
    <property type="entry name" value="Pkinase"/>
    <property type="match status" value="1"/>
</dbReference>
<dbReference type="PROSITE" id="PS00108">
    <property type="entry name" value="PROTEIN_KINASE_ST"/>
    <property type="match status" value="1"/>
</dbReference>
<keyword evidence="9" id="KW-1185">Reference proteome</keyword>
<sequence length="314" mass="34476">MDCTRGKPLGQGSFGEVFVANPTDPKLPNMAVKSVPEDKKESLTAEHQILEKFRDVPGIVRCLGGGLSKELNPENGLRRYDLLLEYASGGSLMDLIYGGGVGAAIPRRHVRVYTLMLLKALSSIHSLGYVHCDIKPSNILVFPREAGDGTKGETIPELKVADFGLAMVSGSKNLRGSPRYMPPEVLADGTVTGAMDIWALGCTVLEMLTGEMPWDRLDDDRDVLREIRKGCRPEIPGWLSGDAKDFLSKCFAKNYICRSDANSLLRHPFVAQDSEKPTRMKTVIEEVQQKQRRPGGAAGFLPQFSRQCGPVLLF</sequence>
<keyword evidence="2 5" id="KW-0547">Nucleotide-binding</keyword>
<dbReference type="InterPro" id="IPR052751">
    <property type="entry name" value="Plant_MAPKKK"/>
</dbReference>
<name>A0AAV2FYN1_9ROSI</name>
<dbReference type="Proteomes" id="UP001497516">
    <property type="component" value="Chromosome 7"/>
</dbReference>
<dbReference type="PROSITE" id="PS00107">
    <property type="entry name" value="PROTEIN_KINASE_ATP"/>
    <property type="match status" value="1"/>
</dbReference>
<evidence type="ECO:0000256" key="2">
    <source>
        <dbReference type="ARBA" id="ARBA00022741"/>
    </source>
</evidence>